<dbReference type="SUPFAM" id="SSF56672">
    <property type="entry name" value="DNA/RNA polymerases"/>
    <property type="match status" value="1"/>
</dbReference>
<comment type="caution">
    <text evidence="1">The sequence shown here is derived from an EMBL/GenBank/DDBJ whole genome shotgun (WGS) entry which is preliminary data.</text>
</comment>
<dbReference type="AlphaFoldDB" id="A0A9W8NVF7"/>
<keyword evidence="2" id="KW-1185">Reference proteome</keyword>
<dbReference type="Gene3D" id="3.10.10.10">
    <property type="entry name" value="HIV Type 1 Reverse Transcriptase, subunit A, domain 1"/>
    <property type="match status" value="1"/>
</dbReference>
<organism evidence="1 2">
    <name type="scientific">Lentinula detonsa</name>
    <dbReference type="NCBI Taxonomy" id="2804962"/>
    <lineage>
        <taxon>Eukaryota</taxon>
        <taxon>Fungi</taxon>
        <taxon>Dikarya</taxon>
        <taxon>Basidiomycota</taxon>
        <taxon>Agaricomycotina</taxon>
        <taxon>Agaricomycetes</taxon>
        <taxon>Agaricomycetidae</taxon>
        <taxon>Agaricales</taxon>
        <taxon>Marasmiineae</taxon>
        <taxon>Omphalotaceae</taxon>
        <taxon>Lentinula</taxon>
    </lineage>
</organism>
<protein>
    <recommendedName>
        <fullName evidence="3">DNA/RNA polymerase</fullName>
    </recommendedName>
</protein>
<feature type="non-terminal residue" evidence="1">
    <location>
        <position position="272"/>
    </location>
</feature>
<evidence type="ECO:0000313" key="2">
    <source>
        <dbReference type="Proteomes" id="UP001142393"/>
    </source>
</evidence>
<name>A0A9W8NVF7_9AGAR</name>
<evidence type="ECO:0008006" key="3">
    <source>
        <dbReference type="Google" id="ProtNLM"/>
    </source>
</evidence>
<evidence type="ECO:0000313" key="1">
    <source>
        <dbReference type="EMBL" id="KAJ3741712.1"/>
    </source>
</evidence>
<proteinExistence type="predicted"/>
<gene>
    <name evidence="1" type="ORF">DFH05DRAFT_1402356</name>
</gene>
<reference evidence="1 2" key="1">
    <citation type="journal article" date="2023" name="Proc. Natl. Acad. Sci. U.S.A.">
        <title>A global phylogenomic analysis of the shiitake genus Lentinula.</title>
        <authorList>
            <person name="Sierra-Patev S."/>
            <person name="Min B."/>
            <person name="Naranjo-Ortiz M."/>
            <person name="Looney B."/>
            <person name="Konkel Z."/>
            <person name="Slot J.C."/>
            <person name="Sakamoto Y."/>
            <person name="Steenwyk J.L."/>
            <person name="Rokas A."/>
            <person name="Carro J."/>
            <person name="Camarero S."/>
            <person name="Ferreira P."/>
            <person name="Molpeceres G."/>
            <person name="Ruiz-Duenas F.J."/>
            <person name="Serrano A."/>
            <person name="Henrissat B."/>
            <person name="Drula E."/>
            <person name="Hughes K.W."/>
            <person name="Mata J.L."/>
            <person name="Ishikawa N.K."/>
            <person name="Vargas-Isla R."/>
            <person name="Ushijima S."/>
            <person name="Smith C.A."/>
            <person name="Donoghue J."/>
            <person name="Ahrendt S."/>
            <person name="Andreopoulos W."/>
            <person name="He G."/>
            <person name="LaButti K."/>
            <person name="Lipzen A."/>
            <person name="Ng V."/>
            <person name="Riley R."/>
            <person name="Sandor L."/>
            <person name="Barry K."/>
            <person name="Martinez A.T."/>
            <person name="Xiao Y."/>
            <person name="Gibbons J.G."/>
            <person name="Terashima K."/>
            <person name="Grigoriev I.V."/>
            <person name="Hibbett D."/>
        </authorList>
    </citation>
    <scope>NUCLEOTIDE SEQUENCE [LARGE SCALE GENOMIC DNA]</scope>
    <source>
        <strain evidence="1 2">TFB7810</strain>
    </source>
</reference>
<sequence>MYNSLLNCCAITGPSQDHSPTAVPQSNLDYLTQYIHPIQQSNFVNIESKTNGCQQTFATTKKRYKPVTKCVQPVPATLPEKFRVIRQFPTDPLEQIPTLLPISPPFTPTRRYTQERKNFIDAAHDGSFLWPEERVAVHQLMMLHERAFAWEESEKGQFKPEYFPPVEMPVIEHIPWRVPAMPIPPGLVDKVIEIVREKIRTGIYEPSSSSYRTQWFSVVKKDGSSLQLVHDLQPLNAVTIRDSSIPPILEQLTEWYACHAVLATLNLFVGYD</sequence>
<accession>A0A9W8NVF7</accession>
<dbReference type="Proteomes" id="UP001142393">
    <property type="component" value="Unassembled WGS sequence"/>
</dbReference>
<dbReference type="EMBL" id="JANVFU010000011">
    <property type="protein sequence ID" value="KAJ3741712.1"/>
    <property type="molecule type" value="Genomic_DNA"/>
</dbReference>
<dbReference type="InterPro" id="IPR043502">
    <property type="entry name" value="DNA/RNA_pol_sf"/>
</dbReference>